<keyword evidence="2" id="KW-0489">Methyltransferase</keyword>
<dbReference type="RefSeq" id="WP_225950771.1">
    <property type="nucleotide sequence ID" value="NZ_JBHRWJ010000023.1"/>
</dbReference>
<feature type="region of interest" description="Disordered" evidence="1">
    <location>
        <begin position="1"/>
        <end position="26"/>
    </location>
</feature>
<accession>A0ABR9LIN6</accession>
<organism evidence="2 3">
    <name type="scientific">Amycolatopsis roodepoortensis</name>
    <dbReference type="NCBI Taxonomy" id="700274"/>
    <lineage>
        <taxon>Bacteria</taxon>
        <taxon>Bacillati</taxon>
        <taxon>Actinomycetota</taxon>
        <taxon>Actinomycetes</taxon>
        <taxon>Pseudonocardiales</taxon>
        <taxon>Pseudonocardiaceae</taxon>
        <taxon>Amycolatopsis</taxon>
    </lineage>
</organism>
<dbReference type="GO" id="GO:0032259">
    <property type="term" value="P:methylation"/>
    <property type="evidence" value="ECO:0007669"/>
    <property type="project" value="UniProtKB-KW"/>
</dbReference>
<comment type="caution">
    <text evidence="2">The sequence shown here is derived from an EMBL/GenBank/DDBJ whole genome shotgun (WGS) entry which is preliminary data.</text>
</comment>
<reference evidence="2 3" key="1">
    <citation type="submission" date="2020-10" db="EMBL/GenBank/DDBJ databases">
        <title>Sequencing the genomes of 1000 actinobacteria strains.</title>
        <authorList>
            <person name="Klenk H.-P."/>
        </authorList>
    </citation>
    <scope>NUCLEOTIDE SEQUENCE [LARGE SCALE GENOMIC DNA]</scope>
    <source>
        <strain evidence="2 3">DSM 46661</strain>
    </source>
</reference>
<dbReference type="Gene3D" id="3.40.50.150">
    <property type="entry name" value="Vaccinia Virus protein VP39"/>
    <property type="match status" value="1"/>
</dbReference>
<dbReference type="Proteomes" id="UP000656548">
    <property type="component" value="Unassembled WGS sequence"/>
</dbReference>
<protein>
    <submittedName>
        <fullName evidence="2">Protein-L-isoaspartate(D-aspartate) O-methyltransferase</fullName>
        <ecNumber evidence="2">2.1.1.77</ecNumber>
    </submittedName>
</protein>
<dbReference type="EMBL" id="JADBEJ010000007">
    <property type="protein sequence ID" value="MBE1580550.1"/>
    <property type="molecule type" value="Genomic_DNA"/>
</dbReference>
<evidence type="ECO:0000256" key="1">
    <source>
        <dbReference type="SAM" id="MobiDB-lite"/>
    </source>
</evidence>
<dbReference type="EC" id="2.1.1.77" evidence="2"/>
<evidence type="ECO:0000313" key="3">
    <source>
        <dbReference type="Proteomes" id="UP000656548"/>
    </source>
</evidence>
<keyword evidence="2" id="KW-0808">Transferase</keyword>
<gene>
    <name evidence="2" type="ORF">H4W30_007631</name>
</gene>
<dbReference type="GO" id="GO:0004719">
    <property type="term" value="F:protein-L-isoaspartate (D-aspartate) O-methyltransferase activity"/>
    <property type="evidence" value="ECO:0007669"/>
    <property type="project" value="UniProtKB-EC"/>
</dbReference>
<evidence type="ECO:0000313" key="2">
    <source>
        <dbReference type="EMBL" id="MBE1580550.1"/>
    </source>
</evidence>
<dbReference type="InterPro" id="IPR029063">
    <property type="entry name" value="SAM-dependent_MTases_sf"/>
</dbReference>
<sequence>METSVPTHDAVGPSDAGCITRTERSGNTAEFPDHRLSDLLVEALALGPGLRVLAIGPGDVSAQLVEEVDSIGEVITTRNRYGTPGHALSYDRIVVTTEQFDLSEAWMRQLARHGRLVVPFRLRGATHIIAFERDGEALRSTTSRFYRTDLGDHAGPYGERRAVIDIAGERPLLTWDDDQEINPAELGRCLKRGGGKLEWTGVLVSEEDPLDALWLRLAARESGACHLAGGTGDWIASLAHRHGTPAIVEESTLAYLTLRPSPDSESSIIPDAEPSAERFELGVAAYGSYADTLSSRFAVHVRRWKSATKRTPYITAHPPTTSKMSLPRAPIIDRPDSRIVITC</sequence>
<proteinExistence type="predicted"/>
<name>A0ABR9LIN6_9PSEU</name>
<dbReference type="Pfam" id="PF01135">
    <property type="entry name" value="PCMT"/>
    <property type="match status" value="1"/>
</dbReference>
<keyword evidence="3" id="KW-1185">Reference proteome</keyword>